<feature type="non-terminal residue" evidence="1">
    <location>
        <position position="211"/>
    </location>
</feature>
<organism evidence="1 2">
    <name type="scientific">Gigaspora margarita</name>
    <dbReference type="NCBI Taxonomy" id="4874"/>
    <lineage>
        <taxon>Eukaryota</taxon>
        <taxon>Fungi</taxon>
        <taxon>Fungi incertae sedis</taxon>
        <taxon>Mucoromycota</taxon>
        <taxon>Glomeromycotina</taxon>
        <taxon>Glomeromycetes</taxon>
        <taxon>Diversisporales</taxon>
        <taxon>Gigasporaceae</taxon>
        <taxon>Gigaspora</taxon>
    </lineage>
</organism>
<protein>
    <submittedName>
        <fullName evidence="1">30397_t:CDS:1</fullName>
    </submittedName>
</protein>
<reference evidence="1 2" key="1">
    <citation type="submission" date="2021-06" db="EMBL/GenBank/DDBJ databases">
        <authorList>
            <person name="Kallberg Y."/>
            <person name="Tangrot J."/>
            <person name="Rosling A."/>
        </authorList>
    </citation>
    <scope>NUCLEOTIDE SEQUENCE [LARGE SCALE GENOMIC DNA]</scope>
    <source>
        <strain evidence="1 2">120-4 pot B 10/14</strain>
    </source>
</reference>
<gene>
    <name evidence="1" type="ORF">GMARGA_LOCUS28137</name>
</gene>
<sequence length="211" mass="24590">MAKTNRYEIVLSIFVSIDNNFKMRILVQALIKYKIFANYNWILQKTLEATNNLLPIVLLMDSNPAMLATIQLVKIVEYELDKELQYTHLNNYYGSNLSTGLPSNYTTIFKNIDSVLKKYLSSISLSLQRTQMKQALLYQELLITIYQIKEPENNFDNTVKQMYDMSQVRLQELLSNIDSNEVQEIWEINYILNIGISESSSNLKNNEQHSL</sequence>
<evidence type="ECO:0000313" key="2">
    <source>
        <dbReference type="Proteomes" id="UP000789901"/>
    </source>
</evidence>
<name>A0ABN7W9M2_GIGMA</name>
<accession>A0ABN7W9M2</accession>
<keyword evidence="2" id="KW-1185">Reference proteome</keyword>
<proteinExistence type="predicted"/>
<comment type="caution">
    <text evidence="1">The sequence shown here is derived from an EMBL/GenBank/DDBJ whole genome shotgun (WGS) entry which is preliminary data.</text>
</comment>
<dbReference type="EMBL" id="CAJVQB010035483">
    <property type="protein sequence ID" value="CAG8822604.1"/>
    <property type="molecule type" value="Genomic_DNA"/>
</dbReference>
<evidence type="ECO:0000313" key="1">
    <source>
        <dbReference type="EMBL" id="CAG8822604.1"/>
    </source>
</evidence>
<dbReference type="Proteomes" id="UP000789901">
    <property type="component" value="Unassembled WGS sequence"/>
</dbReference>